<keyword evidence="6" id="KW-0472">Membrane</keyword>
<dbReference type="InterPro" id="IPR013685">
    <property type="entry name" value="POTRA_FtsQ_type"/>
</dbReference>
<evidence type="ECO:0000313" key="9">
    <source>
        <dbReference type="EMBL" id="SUZ95628.1"/>
    </source>
</evidence>
<dbReference type="PANTHER" id="PTHR37820:SF1">
    <property type="entry name" value="CELL DIVISION PROTEIN FTSQ"/>
    <property type="match status" value="1"/>
</dbReference>
<gene>
    <name evidence="9" type="ORF">METZ01_LOCUS48482</name>
</gene>
<accession>A0A381RX88</accession>
<dbReference type="InterPro" id="IPR034746">
    <property type="entry name" value="POTRA"/>
</dbReference>
<reference evidence="9" key="1">
    <citation type="submission" date="2018-05" db="EMBL/GenBank/DDBJ databases">
        <authorList>
            <person name="Lanie J.A."/>
            <person name="Ng W.-L."/>
            <person name="Kazmierczak K.M."/>
            <person name="Andrzejewski T.M."/>
            <person name="Davidsen T.M."/>
            <person name="Wayne K.J."/>
            <person name="Tettelin H."/>
            <person name="Glass J.I."/>
            <person name="Rusch D."/>
            <person name="Podicherti R."/>
            <person name="Tsui H.-C.T."/>
            <person name="Winkler M.E."/>
        </authorList>
    </citation>
    <scope>NUCLEOTIDE SEQUENCE</scope>
</reference>
<protein>
    <recommendedName>
        <fullName evidence="8">POTRA domain-containing protein</fullName>
    </recommendedName>
</protein>
<keyword evidence="4" id="KW-0812">Transmembrane</keyword>
<dbReference type="GO" id="GO:0051301">
    <property type="term" value="P:cell division"/>
    <property type="evidence" value="ECO:0007669"/>
    <property type="project" value="UniProtKB-KW"/>
</dbReference>
<dbReference type="PROSITE" id="PS51779">
    <property type="entry name" value="POTRA"/>
    <property type="match status" value="1"/>
</dbReference>
<name>A0A381RX88_9ZZZZ</name>
<sequence length="230" mass="24268">MAWIVVVTVVLGVGCFAATRSKLLDVDEVQVLLTGNGPLTAAEVAEVARVSKGTPMITVDLDAVAERVRGLAYVAEVVVERDWPSVVRVWVAVRLPAVNAVEPGGRVALLDAGGTVLEHVVRADLLLPTIRVDRFGEPGSLVMRIDPLLRAAEAVPADLGAWILALSPAGHGVRAELVGGVMVDLGLGEDYLDEMRSLATVLTRAELRCLESINVSIPQNPVAVRSAMGC</sequence>
<evidence type="ECO:0000256" key="4">
    <source>
        <dbReference type="ARBA" id="ARBA00022692"/>
    </source>
</evidence>
<evidence type="ECO:0000256" key="5">
    <source>
        <dbReference type="ARBA" id="ARBA00022989"/>
    </source>
</evidence>
<comment type="subcellular location">
    <subcellularLocation>
        <location evidence="1">Membrane</location>
    </subcellularLocation>
</comment>
<dbReference type="Pfam" id="PF08478">
    <property type="entry name" value="POTRA_1"/>
    <property type="match status" value="1"/>
</dbReference>
<evidence type="ECO:0000256" key="3">
    <source>
        <dbReference type="ARBA" id="ARBA00022618"/>
    </source>
</evidence>
<keyword evidence="7" id="KW-0131">Cell cycle</keyword>
<proteinExistence type="predicted"/>
<dbReference type="GO" id="GO:0005886">
    <property type="term" value="C:plasma membrane"/>
    <property type="evidence" value="ECO:0007669"/>
    <property type="project" value="TreeGrafter"/>
</dbReference>
<dbReference type="EMBL" id="UINC01002341">
    <property type="protein sequence ID" value="SUZ95628.1"/>
    <property type="molecule type" value="Genomic_DNA"/>
</dbReference>
<evidence type="ECO:0000256" key="6">
    <source>
        <dbReference type="ARBA" id="ARBA00023136"/>
    </source>
</evidence>
<feature type="domain" description="POTRA" evidence="8">
    <location>
        <begin position="24"/>
        <end position="94"/>
    </location>
</feature>
<keyword evidence="3" id="KW-0132">Cell division</keyword>
<dbReference type="PANTHER" id="PTHR37820">
    <property type="entry name" value="CELL DIVISION PROTEIN DIVIB"/>
    <property type="match status" value="1"/>
</dbReference>
<evidence type="ECO:0000256" key="7">
    <source>
        <dbReference type="ARBA" id="ARBA00023306"/>
    </source>
</evidence>
<organism evidence="9">
    <name type="scientific">marine metagenome</name>
    <dbReference type="NCBI Taxonomy" id="408172"/>
    <lineage>
        <taxon>unclassified sequences</taxon>
        <taxon>metagenomes</taxon>
        <taxon>ecological metagenomes</taxon>
    </lineage>
</organism>
<evidence type="ECO:0000256" key="2">
    <source>
        <dbReference type="ARBA" id="ARBA00022475"/>
    </source>
</evidence>
<dbReference type="AlphaFoldDB" id="A0A381RX88"/>
<keyword evidence="2" id="KW-1003">Cell membrane</keyword>
<evidence type="ECO:0000259" key="8">
    <source>
        <dbReference type="PROSITE" id="PS51779"/>
    </source>
</evidence>
<evidence type="ECO:0000256" key="1">
    <source>
        <dbReference type="ARBA" id="ARBA00004370"/>
    </source>
</evidence>
<keyword evidence="5" id="KW-1133">Transmembrane helix</keyword>
<dbReference type="Gene3D" id="3.10.20.310">
    <property type="entry name" value="membrane protein fhac"/>
    <property type="match status" value="1"/>
</dbReference>
<dbReference type="InterPro" id="IPR050487">
    <property type="entry name" value="FtsQ_DivIB"/>
</dbReference>